<gene>
    <name evidence="1" type="ordered locus">Acid345_3421</name>
</gene>
<name>Q1IL28_KORVE</name>
<evidence type="ECO:0000313" key="1">
    <source>
        <dbReference type="EMBL" id="ABF42422.1"/>
    </source>
</evidence>
<dbReference type="AlphaFoldDB" id="Q1IL28"/>
<dbReference type="EMBL" id="CP000360">
    <property type="protein sequence ID" value="ABF42422.1"/>
    <property type="molecule type" value="Genomic_DNA"/>
</dbReference>
<dbReference type="Proteomes" id="UP000002432">
    <property type="component" value="Chromosome"/>
</dbReference>
<dbReference type="KEGG" id="aba:Acid345_3421"/>
<sequence>MAETDVLNPSFDSQMNPDYPWNEVPPGEDLTFQPQAGGLYTRHVISNGRTFQLTWTDTPRWIADRIFQWERQFRYSFFTFMDFERGRAYSGRFLDKPTKQITGNDRWTVQATFQEIAQLPLSQYAGDEDEDWDSFGAILFPRQVSTDLALVTGAWTHNDADGFSIGDPTPAPGGAYHSNTTDDIAEWLYFGYGFRLYSALGPDLGKVEISHKPYATQAWTVLATVDLYNAGAQPSAVILTKHDLQLDLHRVKLRVTGTKNGASSGYKVYADAIEVIE</sequence>
<dbReference type="STRING" id="204669.Acid345_3421"/>
<protein>
    <submittedName>
        <fullName evidence="1">Uncharacterized protein</fullName>
    </submittedName>
</protein>
<reference evidence="1 2" key="1">
    <citation type="journal article" date="2009" name="Appl. Environ. Microbiol.">
        <title>Three genomes from the phylum Acidobacteria provide insight into the lifestyles of these microorganisms in soils.</title>
        <authorList>
            <person name="Ward N.L."/>
            <person name="Challacombe J.F."/>
            <person name="Janssen P.H."/>
            <person name="Henrissat B."/>
            <person name="Coutinho P.M."/>
            <person name="Wu M."/>
            <person name="Xie G."/>
            <person name="Haft D.H."/>
            <person name="Sait M."/>
            <person name="Badger J."/>
            <person name="Barabote R.D."/>
            <person name="Bradley B."/>
            <person name="Brettin T.S."/>
            <person name="Brinkac L.M."/>
            <person name="Bruce D."/>
            <person name="Creasy T."/>
            <person name="Daugherty S.C."/>
            <person name="Davidsen T.M."/>
            <person name="DeBoy R.T."/>
            <person name="Detter J.C."/>
            <person name="Dodson R.J."/>
            <person name="Durkin A.S."/>
            <person name="Ganapathy A."/>
            <person name="Gwinn-Giglio M."/>
            <person name="Han C.S."/>
            <person name="Khouri H."/>
            <person name="Kiss H."/>
            <person name="Kothari S.P."/>
            <person name="Madupu R."/>
            <person name="Nelson K.E."/>
            <person name="Nelson W.C."/>
            <person name="Paulsen I."/>
            <person name="Penn K."/>
            <person name="Ren Q."/>
            <person name="Rosovitz M.J."/>
            <person name="Selengut J.D."/>
            <person name="Shrivastava S."/>
            <person name="Sullivan S.A."/>
            <person name="Tapia R."/>
            <person name="Thompson L.S."/>
            <person name="Watkins K.L."/>
            <person name="Yang Q."/>
            <person name="Yu C."/>
            <person name="Zafar N."/>
            <person name="Zhou L."/>
            <person name="Kuske C.R."/>
        </authorList>
    </citation>
    <scope>NUCLEOTIDE SEQUENCE [LARGE SCALE GENOMIC DNA]</scope>
    <source>
        <strain evidence="1 2">Ellin345</strain>
    </source>
</reference>
<keyword evidence="2" id="KW-1185">Reference proteome</keyword>
<accession>Q1IL28</accession>
<dbReference type="HOGENOM" id="CLU_1003932_0_0_0"/>
<proteinExistence type="predicted"/>
<evidence type="ECO:0000313" key="2">
    <source>
        <dbReference type="Proteomes" id="UP000002432"/>
    </source>
</evidence>
<dbReference type="Gene3D" id="2.60.120.260">
    <property type="entry name" value="Galactose-binding domain-like"/>
    <property type="match status" value="1"/>
</dbReference>
<dbReference type="eggNOG" id="ENOG50343N2">
    <property type="taxonomic scope" value="Bacteria"/>
</dbReference>
<dbReference type="EnsemblBacteria" id="ABF42422">
    <property type="protein sequence ID" value="ABF42422"/>
    <property type="gene ID" value="Acid345_3421"/>
</dbReference>
<dbReference type="OrthoDB" id="177947at2"/>
<organism evidence="1 2">
    <name type="scientific">Koribacter versatilis (strain Ellin345)</name>
    <dbReference type="NCBI Taxonomy" id="204669"/>
    <lineage>
        <taxon>Bacteria</taxon>
        <taxon>Pseudomonadati</taxon>
        <taxon>Acidobacteriota</taxon>
        <taxon>Terriglobia</taxon>
        <taxon>Terriglobales</taxon>
        <taxon>Candidatus Korobacteraceae</taxon>
        <taxon>Candidatus Korobacter</taxon>
    </lineage>
</organism>
<dbReference type="RefSeq" id="WP_011524221.1">
    <property type="nucleotide sequence ID" value="NC_008009.1"/>
</dbReference>